<keyword evidence="3" id="KW-1185">Reference proteome</keyword>
<dbReference type="OrthoDB" id="6781428at2759"/>
<name>A0A6J2YH66_SITOR</name>
<feature type="domain" description="DUF7869" evidence="2">
    <location>
        <begin position="127"/>
        <end position="274"/>
    </location>
</feature>
<dbReference type="InterPro" id="IPR057191">
    <property type="entry name" value="DUF7869"/>
</dbReference>
<evidence type="ECO:0000313" key="4">
    <source>
        <dbReference type="RefSeq" id="XP_030762230.1"/>
    </source>
</evidence>
<sequence length="365" mass="42828">MHQLYVERYEPKKYIQWKADKTTKFEINYEFYLHIFNSKFNLSFGKPKMDVCNTCDKFKNQIDVAENPEEKSRLNREHSLHLAKAQKFYDDLNQLSKKAKTDETVDVISFDYQQNLPVPVLPIVEGEKGANETVSFLKHYVDSVINPSVKTLYIFTDNCVGQNKNMVVVQMLSALVATGRFNIIYHRFPERGHSFLPCDRKFALEKEKRKVTYLYLPEEWYSKVARTSQTFLVVNILPKMIRDFRSYFQPFFKKTIKNFTITKYKTFKYEEKKITVSACHNIDTLNRTFIAFKPNADLIALKEWTVPQLYITKLPVNPKKLQNLRELLDFIPLAYHGFYVSLETQDGGEQQQGESETEASDSSDE</sequence>
<evidence type="ECO:0000313" key="3">
    <source>
        <dbReference type="Proteomes" id="UP000504635"/>
    </source>
</evidence>
<accession>A0A6J2YH66</accession>
<feature type="compositionally biased region" description="Low complexity" evidence="1">
    <location>
        <begin position="345"/>
        <end position="354"/>
    </location>
</feature>
<dbReference type="PANTHER" id="PTHR34415:SF1">
    <property type="entry name" value="INTEGRASE CATALYTIC DOMAIN-CONTAINING PROTEIN"/>
    <property type="match status" value="1"/>
</dbReference>
<feature type="region of interest" description="Disordered" evidence="1">
    <location>
        <begin position="345"/>
        <end position="365"/>
    </location>
</feature>
<dbReference type="PANTHER" id="PTHR34415">
    <property type="entry name" value="INTEGRASE CATALYTIC DOMAIN-CONTAINING PROTEIN"/>
    <property type="match status" value="1"/>
</dbReference>
<dbReference type="RefSeq" id="XP_030762230.1">
    <property type="nucleotide sequence ID" value="XM_030906370.1"/>
</dbReference>
<dbReference type="AlphaFoldDB" id="A0A6J2YH66"/>
<dbReference type="Pfam" id="PF25273">
    <property type="entry name" value="DUF7869"/>
    <property type="match status" value="1"/>
</dbReference>
<gene>
    <name evidence="4" type="primary">LOC115887048</name>
</gene>
<evidence type="ECO:0000256" key="1">
    <source>
        <dbReference type="SAM" id="MobiDB-lite"/>
    </source>
</evidence>
<dbReference type="KEGG" id="soy:115887048"/>
<dbReference type="GeneID" id="115887048"/>
<proteinExistence type="predicted"/>
<evidence type="ECO:0000259" key="2">
    <source>
        <dbReference type="Pfam" id="PF25273"/>
    </source>
</evidence>
<feature type="compositionally biased region" description="Acidic residues" evidence="1">
    <location>
        <begin position="355"/>
        <end position="365"/>
    </location>
</feature>
<protein>
    <submittedName>
        <fullName evidence="4">Uncharacterized protein LOC115887048</fullName>
    </submittedName>
</protein>
<reference evidence="4" key="1">
    <citation type="submission" date="2025-08" db="UniProtKB">
        <authorList>
            <consortium name="RefSeq"/>
        </authorList>
    </citation>
    <scope>IDENTIFICATION</scope>
    <source>
        <tissue evidence="4">Gonads</tissue>
    </source>
</reference>
<organism evidence="3 4">
    <name type="scientific">Sitophilus oryzae</name>
    <name type="common">Rice weevil</name>
    <name type="synonym">Curculio oryzae</name>
    <dbReference type="NCBI Taxonomy" id="7048"/>
    <lineage>
        <taxon>Eukaryota</taxon>
        <taxon>Metazoa</taxon>
        <taxon>Ecdysozoa</taxon>
        <taxon>Arthropoda</taxon>
        <taxon>Hexapoda</taxon>
        <taxon>Insecta</taxon>
        <taxon>Pterygota</taxon>
        <taxon>Neoptera</taxon>
        <taxon>Endopterygota</taxon>
        <taxon>Coleoptera</taxon>
        <taxon>Polyphaga</taxon>
        <taxon>Cucujiformia</taxon>
        <taxon>Curculionidae</taxon>
        <taxon>Dryophthorinae</taxon>
        <taxon>Sitophilus</taxon>
    </lineage>
</organism>
<dbReference type="InParanoid" id="A0A6J2YH66"/>
<dbReference type="Proteomes" id="UP000504635">
    <property type="component" value="Unplaced"/>
</dbReference>